<dbReference type="AlphaFoldDB" id="A0A419S1M8"/>
<gene>
    <name evidence="1" type="ORF">BCY91_12100</name>
</gene>
<evidence type="ECO:0000313" key="2">
    <source>
        <dbReference type="Proteomes" id="UP000283433"/>
    </source>
</evidence>
<proteinExistence type="predicted"/>
<keyword evidence="2" id="KW-1185">Reference proteome</keyword>
<name>A0A419S1M8_9SPHI</name>
<protein>
    <submittedName>
        <fullName evidence="1">Uncharacterized protein</fullName>
    </submittedName>
</protein>
<accession>A0A419S1M8</accession>
<sequence>MRAPASAEKEQKTEALQNEPHLQAYSESGFARVRIVFSFTHLPQKSALSVFCCAVDMRPKAPVRQKRILVLFF</sequence>
<evidence type="ECO:0000313" key="1">
    <source>
        <dbReference type="EMBL" id="RKD12385.1"/>
    </source>
</evidence>
<reference evidence="1 2" key="1">
    <citation type="submission" date="2016-07" db="EMBL/GenBank/DDBJ databases">
        <title>Genome of Pelobium manganitolerans.</title>
        <authorList>
            <person name="Wu S."/>
            <person name="Wang G."/>
        </authorList>
    </citation>
    <scope>NUCLEOTIDE SEQUENCE [LARGE SCALE GENOMIC DNA]</scope>
    <source>
        <strain evidence="1 2">YS-25</strain>
    </source>
</reference>
<dbReference type="Proteomes" id="UP000283433">
    <property type="component" value="Unassembled WGS sequence"/>
</dbReference>
<organism evidence="1 2">
    <name type="scientific">Pelobium manganitolerans</name>
    <dbReference type="NCBI Taxonomy" id="1842495"/>
    <lineage>
        <taxon>Bacteria</taxon>
        <taxon>Pseudomonadati</taxon>
        <taxon>Bacteroidota</taxon>
        <taxon>Sphingobacteriia</taxon>
        <taxon>Sphingobacteriales</taxon>
        <taxon>Sphingobacteriaceae</taxon>
        <taxon>Pelobium</taxon>
    </lineage>
</organism>
<comment type="caution">
    <text evidence="1">The sequence shown here is derived from an EMBL/GenBank/DDBJ whole genome shotgun (WGS) entry which is preliminary data.</text>
</comment>
<dbReference type="EMBL" id="MBTA01000030">
    <property type="protein sequence ID" value="RKD12385.1"/>
    <property type="molecule type" value="Genomic_DNA"/>
</dbReference>